<dbReference type="InterPro" id="IPR001763">
    <property type="entry name" value="Rhodanese-like_dom"/>
</dbReference>
<protein>
    <submittedName>
        <fullName evidence="2">Rhodanese-related sulfurtransferase</fullName>
    </submittedName>
</protein>
<dbReference type="InterPro" id="IPR050229">
    <property type="entry name" value="GlpE_sulfurtransferase"/>
</dbReference>
<name>A0A1I6SDM3_9FLAO</name>
<sequence length="330" mass="37356">MKKISIYAILLFTTVILLSSFKNHVQQQPINDPTEFEILVKYLEENGNFINSELAPAIILAPEIKDNVRNKKYLVLDIRSEDWYAYGHIQNAENVEGPELLKYFETKITPENYDKITIVCYSGQSAAYYAGLLRLAGYNNVYSLKWGMSSWADEFATNIWKKNSSDAFANQLETTVNPIPEKTTTPTISTGKTEGKDILKQRIEEAFAKPYKEFIVKAETVFENPSDYYTVNYVSEDKYNFGHVPGAVRYQPNSSLSSTADLYTLPTNKKILVSCDTGLSAAYAVAYLQVLGYDVYNLGYGANSYMNTVLKEKGWNGFSSEEIKEYPVVE</sequence>
<dbReference type="OrthoDB" id="1450994at2"/>
<dbReference type="Proteomes" id="UP000199312">
    <property type="component" value="Unassembled WGS sequence"/>
</dbReference>
<dbReference type="GO" id="GO:0016740">
    <property type="term" value="F:transferase activity"/>
    <property type="evidence" value="ECO:0007669"/>
    <property type="project" value="UniProtKB-KW"/>
</dbReference>
<dbReference type="RefSeq" id="WP_090229086.1">
    <property type="nucleotide sequence ID" value="NZ_FOZP01000008.1"/>
</dbReference>
<dbReference type="STRING" id="593133.SAMN04488006_2964"/>
<accession>A0A1I6SDM3</accession>
<dbReference type="InterPro" id="IPR036873">
    <property type="entry name" value="Rhodanese-like_dom_sf"/>
</dbReference>
<feature type="domain" description="Rhodanese" evidence="1">
    <location>
        <begin position="234"/>
        <end position="314"/>
    </location>
</feature>
<reference evidence="3" key="1">
    <citation type="submission" date="2016-10" db="EMBL/GenBank/DDBJ databases">
        <authorList>
            <person name="Varghese N."/>
            <person name="Submissions S."/>
        </authorList>
    </citation>
    <scope>NUCLEOTIDE SEQUENCE [LARGE SCALE GENOMIC DNA]</scope>
    <source>
        <strain evidence="3">DSM 24450</strain>
    </source>
</reference>
<dbReference type="CDD" id="cd00158">
    <property type="entry name" value="RHOD"/>
    <property type="match status" value="2"/>
</dbReference>
<dbReference type="SUPFAM" id="SSF52821">
    <property type="entry name" value="Rhodanese/Cell cycle control phosphatase"/>
    <property type="match status" value="2"/>
</dbReference>
<keyword evidence="3" id="KW-1185">Reference proteome</keyword>
<evidence type="ECO:0000313" key="3">
    <source>
        <dbReference type="Proteomes" id="UP000199312"/>
    </source>
</evidence>
<organism evidence="2 3">
    <name type="scientific">Lutibacter maritimus</name>
    <dbReference type="NCBI Taxonomy" id="593133"/>
    <lineage>
        <taxon>Bacteria</taxon>
        <taxon>Pseudomonadati</taxon>
        <taxon>Bacteroidota</taxon>
        <taxon>Flavobacteriia</taxon>
        <taxon>Flavobacteriales</taxon>
        <taxon>Flavobacteriaceae</taxon>
        <taxon>Lutibacter</taxon>
    </lineage>
</organism>
<dbReference type="EMBL" id="FOZP01000008">
    <property type="protein sequence ID" value="SFS75065.1"/>
    <property type="molecule type" value="Genomic_DNA"/>
</dbReference>
<dbReference type="PANTHER" id="PTHR43031">
    <property type="entry name" value="FAD-DEPENDENT OXIDOREDUCTASE"/>
    <property type="match status" value="1"/>
</dbReference>
<feature type="domain" description="Rhodanese" evidence="1">
    <location>
        <begin position="69"/>
        <end position="160"/>
    </location>
</feature>
<evidence type="ECO:0000259" key="1">
    <source>
        <dbReference type="PROSITE" id="PS50206"/>
    </source>
</evidence>
<evidence type="ECO:0000313" key="2">
    <source>
        <dbReference type="EMBL" id="SFS75065.1"/>
    </source>
</evidence>
<proteinExistence type="predicted"/>
<dbReference type="Pfam" id="PF00581">
    <property type="entry name" value="Rhodanese"/>
    <property type="match status" value="2"/>
</dbReference>
<dbReference type="Gene3D" id="3.40.250.10">
    <property type="entry name" value="Rhodanese-like domain"/>
    <property type="match status" value="2"/>
</dbReference>
<dbReference type="PANTHER" id="PTHR43031:SF1">
    <property type="entry name" value="PYRIDINE NUCLEOTIDE-DISULPHIDE OXIDOREDUCTASE"/>
    <property type="match status" value="1"/>
</dbReference>
<gene>
    <name evidence="2" type="ORF">SAMN04488006_2964</name>
</gene>
<dbReference type="PROSITE" id="PS50206">
    <property type="entry name" value="RHODANESE_3"/>
    <property type="match status" value="2"/>
</dbReference>
<dbReference type="SMART" id="SM00450">
    <property type="entry name" value="RHOD"/>
    <property type="match status" value="2"/>
</dbReference>
<keyword evidence="2" id="KW-0808">Transferase</keyword>
<dbReference type="AlphaFoldDB" id="A0A1I6SDM3"/>